<dbReference type="AlphaFoldDB" id="A0A3D9BMK3"/>
<name>A0A3D9BMK3_9FLAO</name>
<accession>A0A3D9BMK3</accession>
<evidence type="ECO:0000313" key="1">
    <source>
        <dbReference type="EMBL" id="REC54748.1"/>
    </source>
</evidence>
<evidence type="ECO:0000313" key="2">
    <source>
        <dbReference type="Proteomes" id="UP000256512"/>
    </source>
</evidence>
<dbReference type="Proteomes" id="UP000256512">
    <property type="component" value="Unassembled WGS sequence"/>
</dbReference>
<organism evidence="1 2">
    <name type="scientific">Chryseobacterium piscium</name>
    <dbReference type="NCBI Taxonomy" id="333702"/>
    <lineage>
        <taxon>Bacteria</taxon>
        <taxon>Pseudomonadati</taxon>
        <taxon>Bacteroidota</taxon>
        <taxon>Flavobacteriia</taxon>
        <taxon>Flavobacteriales</taxon>
        <taxon>Weeksellaceae</taxon>
        <taxon>Chryseobacterium group</taxon>
        <taxon>Chryseobacterium</taxon>
    </lineage>
</organism>
<comment type="caution">
    <text evidence="1">The sequence shown here is derived from an EMBL/GenBank/DDBJ whole genome shotgun (WGS) entry which is preliminary data.</text>
</comment>
<reference evidence="1 2" key="1">
    <citation type="journal article" date="2006" name="Int. J. Syst. Evol. Microbiol.">
        <title>Chryseobacterium piscium sp. nov., isolated from fish of the South Atlantic Ocean off South Africa.</title>
        <authorList>
            <person name="de Beer H."/>
            <person name="Hugo C.J."/>
            <person name="Jooste P.J."/>
            <person name="Vancanneyt M."/>
            <person name="Coenye T."/>
            <person name="Vandamme P."/>
        </authorList>
    </citation>
    <scope>NUCLEOTIDE SEQUENCE [LARGE SCALE GENOMIC DNA]</scope>
    <source>
        <strain evidence="1 2">CCUG 51923</strain>
    </source>
</reference>
<keyword evidence="2" id="KW-1185">Reference proteome</keyword>
<sequence>MTRGIPLLWRGGENFKEIFDGVVSSTTILLAPIAATSFCAAQRNKRYSTSASLSINYKREKASKKN</sequence>
<protein>
    <submittedName>
        <fullName evidence="1">Uncharacterized protein</fullName>
    </submittedName>
</protein>
<proteinExistence type="predicted"/>
<gene>
    <name evidence="1" type="ORF">DRF62_08575</name>
</gene>
<dbReference type="EMBL" id="QNVS01000020">
    <property type="protein sequence ID" value="REC54748.1"/>
    <property type="molecule type" value="Genomic_DNA"/>
</dbReference>